<dbReference type="SUPFAM" id="SSF50475">
    <property type="entry name" value="FMN-binding split barrel"/>
    <property type="match status" value="1"/>
</dbReference>
<dbReference type="Pfam" id="PF00970">
    <property type="entry name" value="FAD_binding_6"/>
    <property type="match status" value="1"/>
</dbReference>
<evidence type="ECO:0000259" key="2">
    <source>
        <dbReference type="PROSITE" id="PS51384"/>
    </source>
</evidence>
<proteinExistence type="predicted"/>
<feature type="domain" description="2Fe-2S ferredoxin-type" evidence="1">
    <location>
        <begin position="663"/>
        <end position="746"/>
    </location>
</feature>
<protein>
    <submittedName>
        <fullName evidence="3">Pyridoxamine 5'-phosphate oxidase family protein</fullName>
    </submittedName>
</protein>
<dbReference type="CDD" id="cd06184">
    <property type="entry name" value="flavohem_like_fad_nad_binding"/>
    <property type="match status" value="1"/>
</dbReference>
<dbReference type="PROSITE" id="PS51085">
    <property type="entry name" value="2FE2S_FER_2"/>
    <property type="match status" value="1"/>
</dbReference>
<dbReference type="GO" id="GO:0051537">
    <property type="term" value="F:2 iron, 2 sulfur cluster binding"/>
    <property type="evidence" value="ECO:0007669"/>
    <property type="project" value="InterPro"/>
</dbReference>
<feature type="domain" description="FAD-binding FR-type" evidence="2">
    <location>
        <begin position="351"/>
        <end position="481"/>
    </location>
</feature>
<dbReference type="SUPFAM" id="SSF52343">
    <property type="entry name" value="Ferredoxin reductase-like, C-terminal NADP-linked domain"/>
    <property type="match status" value="1"/>
</dbReference>
<dbReference type="Proteomes" id="UP000565262">
    <property type="component" value="Unassembled WGS sequence"/>
</dbReference>
<dbReference type="InterPro" id="IPR008333">
    <property type="entry name" value="Cbr1-like_FAD-bd_dom"/>
</dbReference>
<dbReference type="InterPro" id="IPR017927">
    <property type="entry name" value="FAD-bd_FR_type"/>
</dbReference>
<dbReference type="GO" id="GO:0016491">
    <property type="term" value="F:oxidoreductase activity"/>
    <property type="evidence" value="ECO:0007669"/>
    <property type="project" value="InterPro"/>
</dbReference>
<dbReference type="Gene3D" id="2.40.30.10">
    <property type="entry name" value="Translation factors"/>
    <property type="match status" value="1"/>
</dbReference>
<dbReference type="InterPro" id="IPR006058">
    <property type="entry name" value="2Fe2S_fd_BS"/>
</dbReference>
<dbReference type="Gene3D" id="2.30.110.10">
    <property type="entry name" value="Electron Transport, Fmn-binding Protein, Chain A"/>
    <property type="match status" value="1"/>
</dbReference>
<dbReference type="InterPro" id="IPR039261">
    <property type="entry name" value="FNR_nucleotide-bd"/>
</dbReference>
<dbReference type="EMBL" id="JACJFM010000048">
    <property type="protein sequence ID" value="MBB1489270.1"/>
    <property type="molecule type" value="Genomic_DNA"/>
</dbReference>
<dbReference type="AlphaFoldDB" id="A0A839IX50"/>
<dbReference type="InterPro" id="IPR001041">
    <property type="entry name" value="2Fe-2S_ferredoxin-type"/>
</dbReference>
<comment type="caution">
    <text evidence="3">The sequence shown here is derived from an EMBL/GenBank/DDBJ whole genome shotgun (WGS) entry which is preliminary data.</text>
</comment>
<evidence type="ECO:0000259" key="1">
    <source>
        <dbReference type="PROSITE" id="PS51085"/>
    </source>
</evidence>
<dbReference type="SUPFAM" id="SSF63380">
    <property type="entry name" value="Riboflavin synthase domain-like"/>
    <property type="match status" value="1"/>
</dbReference>
<sequence>MNTQPARPKNKFADQTPFHKGEKMLHSHIGLSDEIEAMGRKVIRSFMPDQHRVFFSQLPYIVIGSVDEQGWPWASVLAGDSEFISSVSPTSLTINAQAQTGNPIAQGITPEAPIGLLGIELATRRRNRMNARVSETTPTGFTLAVDQSMGNCPKYIQTRDIRLIRDTSLQQQQSAQRFTTLDTEARSLIRQADTFFVASYTQQQDTPEVEGVDVSHRGGKPGFVRVEGDTLTIPDYAGNNVFMTLGNFLMTPKAGLVFIDFDSGDLLMLTGQVEILWENAPEVQAFTGAQRAWRFTLDHGVKLTGALPFTFQFNEASPSNATTGDWTSAQAKLDAAASLNTGTEASTLTTDGWQRLRVVRTEDETPLVRSFYLSPDSEAKSESDLFYDAVNSIHRQPEASSQFKANSQFKAGQHLPVRIQRPGQSKPDIRTYTLSSAPGDKEYRLSVKREQQGRVSEYLHKYLKAGDVIEARVPQGHFYLREDSTRPTVLLAAGIGITPMISMARHLLHQHHQAGKPVSLTILQAARTEKELSFADQFYQMMQDYPASVKYRAFISQPDESWRTGHDEPDSTNQPFRLPEHARQQGHIDSKSLQAILPLGEYDFYLCGPASFMQAQYENLISLGVKDSLIQAEAFGPSSLIRHHRDKTENIDSVSEPVGPASASVTFTDSEQSGVWKKEDGNLLSFAENQGLEPDFSCRNGSCGSCITQLEAGSVIYPIQPATEHTDNEVVLCCAYPDSDNIKLKL</sequence>
<dbReference type="PRINTS" id="PR00409">
    <property type="entry name" value="PHDIOXRDTASE"/>
</dbReference>
<dbReference type="Gene3D" id="3.10.20.30">
    <property type="match status" value="1"/>
</dbReference>
<organism evidence="3 4">
    <name type="scientific">Oceanospirillum sediminis</name>
    <dbReference type="NCBI Taxonomy" id="2760088"/>
    <lineage>
        <taxon>Bacteria</taxon>
        <taxon>Pseudomonadati</taxon>
        <taxon>Pseudomonadota</taxon>
        <taxon>Gammaproteobacteria</taxon>
        <taxon>Oceanospirillales</taxon>
        <taxon>Oceanospirillaceae</taxon>
        <taxon>Oceanospirillum</taxon>
    </lineage>
</organism>
<evidence type="ECO:0000313" key="4">
    <source>
        <dbReference type="Proteomes" id="UP000565262"/>
    </source>
</evidence>
<dbReference type="Pfam" id="PF00111">
    <property type="entry name" value="Fer2"/>
    <property type="match status" value="1"/>
</dbReference>
<dbReference type="RefSeq" id="WP_182811187.1">
    <property type="nucleotide sequence ID" value="NZ_JACJFM010000048.1"/>
</dbReference>
<accession>A0A839IX50</accession>
<dbReference type="PANTHER" id="PTHR42815">
    <property type="entry name" value="FAD-BINDING, PUTATIVE (AFU_ORTHOLOGUE AFUA_6G07600)-RELATED"/>
    <property type="match status" value="1"/>
</dbReference>
<dbReference type="InterPro" id="IPR012349">
    <property type="entry name" value="Split_barrel_FMN-bd"/>
</dbReference>
<dbReference type="PROSITE" id="PS00197">
    <property type="entry name" value="2FE2S_FER_1"/>
    <property type="match status" value="1"/>
</dbReference>
<dbReference type="CDD" id="cd00207">
    <property type="entry name" value="fer2"/>
    <property type="match status" value="1"/>
</dbReference>
<dbReference type="PANTHER" id="PTHR42815:SF2">
    <property type="entry name" value="FAD-BINDING, PUTATIVE (AFU_ORTHOLOGUE AFUA_6G07600)-RELATED"/>
    <property type="match status" value="1"/>
</dbReference>
<dbReference type="InterPro" id="IPR012675">
    <property type="entry name" value="Beta-grasp_dom_sf"/>
</dbReference>
<dbReference type="SUPFAM" id="SSF54292">
    <property type="entry name" value="2Fe-2S ferredoxin-like"/>
    <property type="match status" value="1"/>
</dbReference>
<dbReference type="InterPro" id="IPR036010">
    <property type="entry name" value="2Fe-2S_ferredoxin-like_sf"/>
</dbReference>
<reference evidence="3 4" key="1">
    <citation type="submission" date="2020-08" db="EMBL/GenBank/DDBJ databases">
        <title>Oceanospirillum sp. nov. isolated from marine sediment.</title>
        <authorList>
            <person name="Ji X."/>
        </authorList>
    </citation>
    <scope>NUCLEOTIDE SEQUENCE [LARGE SCALE GENOMIC DNA]</scope>
    <source>
        <strain evidence="3 4">D5</strain>
    </source>
</reference>
<dbReference type="Pfam" id="PF00175">
    <property type="entry name" value="NAD_binding_1"/>
    <property type="match status" value="1"/>
</dbReference>
<dbReference type="Gene3D" id="3.40.50.80">
    <property type="entry name" value="Nucleotide-binding domain of ferredoxin-NADP reductase (FNR) module"/>
    <property type="match status" value="1"/>
</dbReference>
<name>A0A839IX50_9GAMM</name>
<gene>
    <name evidence="3" type="ORF">H4O21_21900</name>
</gene>
<dbReference type="InterPro" id="IPR001433">
    <property type="entry name" value="OxRdtase_FAD/NAD-bd"/>
</dbReference>
<keyword evidence="4" id="KW-1185">Reference proteome</keyword>
<evidence type="ECO:0000313" key="3">
    <source>
        <dbReference type="EMBL" id="MBB1489270.1"/>
    </source>
</evidence>
<dbReference type="PROSITE" id="PS51384">
    <property type="entry name" value="FAD_FR"/>
    <property type="match status" value="1"/>
</dbReference>
<dbReference type="InterPro" id="IPR017938">
    <property type="entry name" value="Riboflavin_synthase-like_b-brl"/>
</dbReference>